<dbReference type="Pfam" id="PF00189">
    <property type="entry name" value="Ribosomal_S3_C"/>
    <property type="match status" value="1"/>
</dbReference>
<gene>
    <name evidence="5" type="primary">rps3</name>
</gene>
<dbReference type="GO" id="GO:0003735">
    <property type="term" value="F:structural constituent of ribosome"/>
    <property type="evidence" value="ECO:0007669"/>
    <property type="project" value="InterPro"/>
</dbReference>
<evidence type="ECO:0000259" key="4">
    <source>
        <dbReference type="Pfam" id="PF00189"/>
    </source>
</evidence>
<dbReference type="SUPFAM" id="SSF54821">
    <property type="entry name" value="Ribosomal protein S3 C-terminal domain"/>
    <property type="match status" value="1"/>
</dbReference>
<dbReference type="Gene3D" id="3.30.1140.32">
    <property type="entry name" value="Ribosomal protein S3, C-terminal domain"/>
    <property type="match status" value="1"/>
</dbReference>
<dbReference type="GO" id="GO:0006412">
    <property type="term" value="P:translation"/>
    <property type="evidence" value="ECO:0007669"/>
    <property type="project" value="InterPro"/>
</dbReference>
<keyword evidence="5" id="KW-0496">Mitochondrion</keyword>
<comment type="similarity">
    <text evidence="1">Belongs to the universal ribosomal protein uS3 family.</text>
</comment>
<organism evidence="5">
    <name type="scientific">Amicula sp. isolate GU52X-4 cfCalB7</name>
    <dbReference type="NCBI Taxonomy" id="3003489"/>
    <lineage>
        <taxon>Eukaryota</taxon>
        <taxon>Sar</taxon>
        <taxon>Stramenopiles</taxon>
        <taxon>Ochrophyta</taxon>
        <taxon>Bacillariophyta</taxon>
        <taxon>Bacillariophyceae</taxon>
        <taxon>Bacillariophycidae</taxon>
        <taxon>Naviculales</taxon>
        <taxon>Naviculaceae</taxon>
        <taxon>Amicula</taxon>
    </lineage>
</organism>
<feature type="domain" description="Small ribosomal subunit protein uS3 C-terminal" evidence="4">
    <location>
        <begin position="306"/>
        <end position="375"/>
    </location>
</feature>
<accession>A0A9E9C5T0</accession>
<evidence type="ECO:0000256" key="2">
    <source>
        <dbReference type="ARBA" id="ARBA00022980"/>
    </source>
</evidence>
<evidence type="ECO:0000256" key="1">
    <source>
        <dbReference type="ARBA" id="ARBA00010761"/>
    </source>
</evidence>
<sequence>MAQQTNPNIFRLGKTKEWKVQYFENFSKELSLFIFKNLEIKNFLKKFLKNNGLLLENYKLYSSEKNLYIFISYYLTLNTIIYINKINKTQKIKLLKKKYLYIKKNSNFNQFKKIKTAFLVIYQKYLILKQKTIKQIQKLSINYKKKKNSIKKLFKNYIRYKNNIEKKLNFIFVTNQIKKIKRLIHLNYYKKYLLSKKYKNIKNIQINLFFKKFVKILNKFINKKLNIFLTFVQLNRNIKQELTKKTIHKLKKILVKLRKYKQNTFFKENINIFFKALRQKNPTKLLSKFLAIELGKLKKHNLFLYFVKTTIKNLKLFSKLKGIKIKIKGRLNGVPRAKYKIIQTGNIPILTLAANIDYSETIAYTANGTIGVKIWAYNK</sequence>
<dbReference type="AlphaFoldDB" id="A0A9E9C5T0"/>
<dbReference type="InterPro" id="IPR036419">
    <property type="entry name" value="Ribosomal_S3_C_sf"/>
</dbReference>
<keyword evidence="3" id="KW-0687">Ribonucleoprotein</keyword>
<dbReference type="InterPro" id="IPR001351">
    <property type="entry name" value="Ribosomal_uS3_C"/>
</dbReference>
<evidence type="ECO:0000313" key="5">
    <source>
        <dbReference type="EMBL" id="WAK85024.1"/>
    </source>
</evidence>
<protein>
    <submittedName>
        <fullName evidence="5">Ribosomal protein S3</fullName>
    </submittedName>
</protein>
<dbReference type="EMBL" id="ON390794">
    <property type="protein sequence ID" value="WAK85024.1"/>
    <property type="molecule type" value="Genomic_DNA"/>
</dbReference>
<name>A0A9E9C5T0_9STRA</name>
<proteinExistence type="inferred from homology"/>
<reference evidence="5" key="1">
    <citation type="submission" date="2022-04" db="EMBL/GenBank/DDBJ databases">
        <title>A new insight into Amicula, a genus of tiny marine littoral diatoms with the description of two new tropical species and the largest mitogenome known for a stramenopile.</title>
        <authorList>
            <person name="Gastineau R."/>
            <person name="Li C."/>
            <person name="Ashworth M.P."/>
            <person name="Witkowski A."/>
            <person name="Turmel M."/>
            <person name="Gorecka E."/>
            <person name="Frankovich T.A."/>
            <person name="Wachnicka A."/>
            <person name="Lobban C.S."/>
            <person name="Theriot E.C."/>
            <person name="Otis C."/>
            <person name="Dabek P."/>
            <person name="Binczewska A."/>
            <person name="Lemieux C."/>
        </authorList>
    </citation>
    <scope>NUCLEOTIDE SEQUENCE</scope>
    <source>
        <strain evidence="5">GU52X-4 cfCalB7</strain>
    </source>
</reference>
<geneLocation type="mitochondrion" evidence="5"/>
<keyword evidence="2 5" id="KW-0689">Ribosomal protein</keyword>
<dbReference type="InterPro" id="IPR057258">
    <property type="entry name" value="Ribosomal_uS3"/>
</dbReference>
<evidence type="ECO:0000256" key="3">
    <source>
        <dbReference type="ARBA" id="ARBA00023274"/>
    </source>
</evidence>
<dbReference type="PANTHER" id="PTHR11760">
    <property type="entry name" value="30S/40S RIBOSOMAL PROTEIN S3"/>
    <property type="match status" value="1"/>
</dbReference>
<dbReference type="PANTHER" id="PTHR11760:SF19">
    <property type="entry name" value="SMALL RIBOSOMAL SUBUNIT PROTEIN US3C"/>
    <property type="match status" value="1"/>
</dbReference>
<dbReference type="GO" id="GO:0022627">
    <property type="term" value="C:cytosolic small ribosomal subunit"/>
    <property type="evidence" value="ECO:0007669"/>
    <property type="project" value="TreeGrafter"/>
</dbReference>